<sequence length="186" mass="21223">MTFEFPGRPHLEGSRKVIKKAHPTLRDMAMLFIYPVEMRDAGLIRCVTNKGSAEIELVVYAEEKVRNPKVEVISRDSVLVSWQAPSNAEGLLVAYDVLARSLPTNVTKFSKIVNTPSKNGFESLILTGITPGNYRISIKSIYKSGFYSALDVCSIFDLFLHFECKSRRRFFFNVFVYIPGYQRAYY</sequence>
<evidence type="ECO:0000259" key="1">
    <source>
        <dbReference type="PROSITE" id="PS50853"/>
    </source>
</evidence>
<dbReference type="Proteomes" id="UP000762676">
    <property type="component" value="Unassembled WGS sequence"/>
</dbReference>
<protein>
    <recommendedName>
        <fullName evidence="1">Fibronectin type-III domain-containing protein</fullName>
    </recommendedName>
</protein>
<evidence type="ECO:0000313" key="2">
    <source>
        <dbReference type="EMBL" id="GFS18495.1"/>
    </source>
</evidence>
<organism evidence="2 3">
    <name type="scientific">Elysia marginata</name>
    <dbReference type="NCBI Taxonomy" id="1093978"/>
    <lineage>
        <taxon>Eukaryota</taxon>
        <taxon>Metazoa</taxon>
        <taxon>Spiralia</taxon>
        <taxon>Lophotrochozoa</taxon>
        <taxon>Mollusca</taxon>
        <taxon>Gastropoda</taxon>
        <taxon>Heterobranchia</taxon>
        <taxon>Euthyneura</taxon>
        <taxon>Panpulmonata</taxon>
        <taxon>Sacoglossa</taxon>
        <taxon>Placobranchoidea</taxon>
        <taxon>Plakobranchidae</taxon>
        <taxon>Elysia</taxon>
    </lineage>
</organism>
<comment type="caution">
    <text evidence="2">The sequence shown here is derived from an EMBL/GenBank/DDBJ whole genome shotgun (WGS) entry which is preliminary data.</text>
</comment>
<dbReference type="SMART" id="SM00060">
    <property type="entry name" value="FN3"/>
    <property type="match status" value="1"/>
</dbReference>
<evidence type="ECO:0000313" key="3">
    <source>
        <dbReference type="Proteomes" id="UP000762676"/>
    </source>
</evidence>
<reference evidence="2 3" key="1">
    <citation type="journal article" date="2021" name="Elife">
        <title>Chloroplast acquisition without the gene transfer in kleptoplastic sea slugs, Plakobranchus ocellatus.</title>
        <authorList>
            <person name="Maeda T."/>
            <person name="Takahashi S."/>
            <person name="Yoshida T."/>
            <person name="Shimamura S."/>
            <person name="Takaki Y."/>
            <person name="Nagai Y."/>
            <person name="Toyoda A."/>
            <person name="Suzuki Y."/>
            <person name="Arimoto A."/>
            <person name="Ishii H."/>
            <person name="Satoh N."/>
            <person name="Nishiyama T."/>
            <person name="Hasebe M."/>
            <person name="Maruyama T."/>
            <person name="Minagawa J."/>
            <person name="Obokata J."/>
            <person name="Shigenobu S."/>
        </authorList>
    </citation>
    <scope>NUCLEOTIDE SEQUENCE [LARGE SCALE GENOMIC DNA]</scope>
</reference>
<keyword evidence="3" id="KW-1185">Reference proteome</keyword>
<dbReference type="InterPro" id="IPR036116">
    <property type="entry name" value="FN3_sf"/>
</dbReference>
<dbReference type="EMBL" id="BMAT01010016">
    <property type="protein sequence ID" value="GFS18495.1"/>
    <property type="molecule type" value="Genomic_DNA"/>
</dbReference>
<dbReference type="SUPFAM" id="SSF49265">
    <property type="entry name" value="Fibronectin type III"/>
    <property type="match status" value="1"/>
</dbReference>
<dbReference type="InterPro" id="IPR003961">
    <property type="entry name" value="FN3_dom"/>
</dbReference>
<name>A0AAV4J7Z6_9GAST</name>
<accession>A0AAV4J7Z6</accession>
<feature type="domain" description="Fibronectin type-III" evidence="1">
    <location>
        <begin position="64"/>
        <end position="162"/>
    </location>
</feature>
<dbReference type="Gene3D" id="2.60.40.10">
    <property type="entry name" value="Immunoglobulins"/>
    <property type="match status" value="1"/>
</dbReference>
<proteinExistence type="predicted"/>
<gene>
    <name evidence="2" type="ORF">ElyMa_005007700</name>
</gene>
<dbReference type="InterPro" id="IPR013783">
    <property type="entry name" value="Ig-like_fold"/>
</dbReference>
<dbReference type="AlphaFoldDB" id="A0AAV4J7Z6"/>
<dbReference type="CDD" id="cd00063">
    <property type="entry name" value="FN3"/>
    <property type="match status" value="1"/>
</dbReference>
<dbReference type="PROSITE" id="PS50853">
    <property type="entry name" value="FN3"/>
    <property type="match status" value="1"/>
</dbReference>